<dbReference type="STRING" id="930990.A0A067MXI1"/>
<dbReference type="SMART" id="SM00271">
    <property type="entry name" value="DnaJ"/>
    <property type="match status" value="1"/>
</dbReference>
<dbReference type="GO" id="GO:0051082">
    <property type="term" value="F:unfolded protein binding"/>
    <property type="evidence" value="ECO:0007669"/>
    <property type="project" value="InterPro"/>
</dbReference>
<dbReference type="CDD" id="cd06257">
    <property type="entry name" value="DnaJ"/>
    <property type="match status" value="1"/>
</dbReference>
<dbReference type="InterPro" id="IPR018253">
    <property type="entry name" value="DnaJ_domain_CS"/>
</dbReference>
<dbReference type="PANTHER" id="PTHR24078:SF553">
    <property type="entry name" value="DNAJ HOMOLOG SUBFAMILY B MEMBER 5"/>
    <property type="match status" value="1"/>
</dbReference>
<dbReference type="GO" id="GO:0005829">
    <property type="term" value="C:cytosol"/>
    <property type="evidence" value="ECO:0007669"/>
    <property type="project" value="TreeGrafter"/>
</dbReference>
<dbReference type="GO" id="GO:0006457">
    <property type="term" value="P:protein folding"/>
    <property type="evidence" value="ECO:0007669"/>
    <property type="project" value="InterPro"/>
</dbReference>
<evidence type="ECO:0000313" key="5">
    <source>
        <dbReference type="Proteomes" id="UP000027195"/>
    </source>
</evidence>
<keyword evidence="5" id="KW-1185">Reference proteome</keyword>
<dbReference type="SUPFAM" id="SSF46565">
    <property type="entry name" value="Chaperone J-domain"/>
    <property type="match status" value="1"/>
</dbReference>
<dbReference type="OrthoDB" id="10250354at2759"/>
<dbReference type="SUPFAM" id="SSF49493">
    <property type="entry name" value="HSP40/DnaJ peptide-binding domain"/>
    <property type="match status" value="2"/>
</dbReference>
<evidence type="ECO:0000313" key="4">
    <source>
        <dbReference type="EMBL" id="KDQ19385.1"/>
    </source>
</evidence>
<accession>A0A067MXI1</accession>
<dbReference type="Gene3D" id="2.60.260.20">
    <property type="entry name" value="Urease metallochaperone UreE, N-terminal domain"/>
    <property type="match status" value="2"/>
</dbReference>
<dbReference type="PROSITE" id="PS00636">
    <property type="entry name" value="DNAJ_1"/>
    <property type="match status" value="1"/>
</dbReference>
<protein>
    <recommendedName>
        <fullName evidence="3">J domain-containing protein</fullName>
    </recommendedName>
</protein>
<evidence type="ECO:0000256" key="1">
    <source>
        <dbReference type="ARBA" id="ARBA00023186"/>
    </source>
</evidence>
<dbReference type="GO" id="GO:0006413">
    <property type="term" value="P:translational initiation"/>
    <property type="evidence" value="ECO:0007669"/>
    <property type="project" value="TreeGrafter"/>
</dbReference>
<proteinExistence type="predicted"/>
<keyword evidence="1" id="KW-0143">Chaperone</keyword>
<dbReference type="CDD" id="cd10747">
    <property type="entry name" value="DnaJ_C"/>
    <property type="match status" value="1"/>
</dbReference>
<dbReference type="GO" id="GO:0051087">
    <property type="term" value="F:protein-folding chaperone binding"/>
    <property type="evidence" value="ECO:0007669"/>
    <property type="project" value="TreeGrafter"/>
</dbReference>
<organism evidence="4 5">
    <name type="scientific">Botryobasidium botryosum (strain FD-172 SS1)</name>
    <dbReference type="NCBI Taxonomy" id="930990"/>
    <lineage>
        <taxon>Eukaryota</taxon>
        <taxon>Fungi</taxon>
        <taxon>Dikarya</taxon>
        <taxon>Basidiomycota</taxon>
        <taxon>Agaricomycotina</taxon>
        <taxon>Agaricomycetes</taxon>
        <taxon>Cantharellales</taxon>
        <taxon>Botryobasidiaceae</taxon>
        <taxon>Botryobasidium</taxon>
    </lineage>
</organism>
<dbReference type="InterPro" id="IPR008971">
    <property type="entry name" value="HSP40/DnaJ_pept-bd"/>
</dbReference>
<evidence type="ECO:0000259" key="3">
    <source>
        <dbReference type="PROSITE" id="PS50076"/>
    </source>
</evidence>
<dbReference type="PRINTS" id="PR00625">
    <property type="entry name" value="JDOMAIN"/>
</dbReference>
<dbReference type="InterPro" id="IPR036869">
    <property type="entry name" value="J_dom_sf"/>
</dbReference>
<dbReference type="InterPro" id="IPR002939">
    <property type="entry name" value="DnaJ_C"/>
</dbReference>
<evidence type="ECO:0000256" key="2">
    <source>
        <dbReference type="SAM" id="MobiDB-lite"/>
    </source>
</evidence>
<feature type="region of interest" description="Disordered" evidence="2">
    <location>
        <begin position="69"/>
        <end position="170"/>
    </location>
</feature>
<dbReference type="InterPro" id="IPR001623">
    <property type="entry name" value="DnaJ_domain"/>
</dbReference>
<name>A0A067MXI1_BOTB1</name>
<dbReference type="HOGENOM" id="CLU_017633_0_0_1"/>
<sequence length="344" mass="36430">MGKNYYDILGVSKTATDDEIKKAYKKQALKWHPDRNSGNAKAGEKFKEVGEAFEVLSDSNKRAVYDQFGEEGLKGGGGGPPPGAGGFPEGFSGFGGGQGNPFPGASFTFTSSGPGGARGGFAPSDPNLIFDGGMFGGGMPHAHGTNTRKRPAPSSNGNAGPPPPPDEFTRPLKLSLEDLYSGVTKKLKLGRKLQSGESEEKIIEIHVLPGWKSGTKVRFKAAGNERADGSSQDVVFVVEELPHAHFARVGDDLIYHAPIPLLDALAGTGGTRAVDGIDGRRLQISIPKSIVKPGQESRITGEGMPVRKDGAAGKRRGDLIVKWDIVFPDRLTESQKEGLRKVLG</sequence>
<dbReference type="Proteomes" id="UP000027195">
    <property type="component" value="Unassembled WGS sequence"/>
</dbReference>
<feature type="domain" description="J" evidence="3">
    <location>
        <begin position="4"/>
        <end position="69"/>
    </location>
</feature>
<dbReference type="FunCoup" id="A0A067MXI1">
    <property type="interactions" value="298"/>
</dbReference>
<dbReference type="Pfam" id="PF01556">
    <property type="entry name" value="DnaJ_C"/>
    <property type="match status" value="1"/>
</dbReference>
<dbReference type="PANTHER" id="PTHR24078">
    <property type="entry name" value="DNAJ HOMOLOG SUBFAMILY C MEMBER"/>
    <property type="match status" value="1"/>
</dbReference>
<dbReference type="FunFam" id="2.60.260.20:FF:000015">
    <property type="entry name" value="Heat shock protein 40"/>
    <property type="match status" value="1"/>
</dbReference>
<feature type="compositionally biased region" description="Gly residues" evidence="2">
    <location>
        <begin position="74"/>
        <end position="99"/>
    </location>
</feature>
<dbReference type="EMBL" id="KL198019">
    <property type="protein sequence ID" value="KDQ19385.1"/>
    <property type="molecule type" value="Genomic_DNA"/>
</dbReference>
<dbReference type="Pfam" id="PF00226">
    <property type="entry name" value="DnaJ"/>
    <property type="match status" value="1"/>
</dbReference>
<dbReference type="FunFam" id="2.60.260.20:FF:000013">
    <property type="entry name" value="DnaJ subfamily B member 11"/>
    <property type="match status" value="1"/>
</dbReference>
<dbReference type="AlphaFoldDB" id="A0A067MXI1"/>
<reference evidence="5" key="1">
    <citation type="journal article" date="2014" name="Proc. Natl. Acad. Sci. U.S.A.">
        <title>Extensive sampling of basidiomycete genomes demonstrates inadequacy of the white-rot/brown-rot paradigm for wood decay fungi.</title>
        <authorList>
            <person name="Riley R."/>
            <person name="Salamov A.A."/>
            <person name="Brown D.W."/>
            <person name="Nagy L.G."/>
            <person name="Floudas D."/>
            <person name="Held B.W."/>
            <person name="Levasseur A."/>
            <person name="Lombard V."/>
            <person name="Morin E."/>
            <person name="Otillar R."/>
            <person name="Lindquist E.A."/>
            <person name="Sun H."/>
            <person name="LaButti K.M."/>
            <person name="Schmutz J."/>
            <person name="Jabbour D."/>
            <person name="Luo H."/>
            <person name="Baker S.E."/>
            <person name="Pisabarro A.G."/>
            <person name="Walton J.D."/>
            <person name="Blanchette R.A."/>
            <person name="Henrissat B."/>
            <person name="Martin F."/>
            <person name="Cullen D."/>
            <person name="Hibbett D.S."/>
            <person name="Grigoriev I.V."/>
        </authorList>
    </citation>
    <scope>NUCLEOTIDE SEQUENCE [LARGE SCALE GENOMIC DNA]</scope>
    <source>
        <strain evidence="5">FD-172 SS1</strain>
    </source>
</reference>
<dbReference type="Gene3D" id="1.10.287.110">
    <property type="entry name" value="DnaJ domain"/>
    <property type="match status" value="1"/>
</dbReference>
<dbReference type="PROSITE" id="PS50076">
    <property type="entry name" value="DNAJ_2"/>
    <property type="match status" value="1"/>
</dbReference>
<dbReference type="InParanoid" id="A0A067MXI1"/>
<gene>
    <name evidence="4" type="ORF">BOTBODRAFT_102770</name>
</gene>
<dbReference type="InterPro" id="IPR051339">
    <property type="entry name" value="DnaJ_subfamily_B"/>
</dbReference>